<dbReference type="InterPro" id="IPR005151">
    <property type="entry name" value="Tail-specific_protease"/>
</dbReference>
<dbReference type="InterPro" id="IPR004447">
    <property type="entry name" value="Peptidase_S41A"/>
</dbReference>
<gene>
    <name evidence="7" type="ORF">ACG01O_14760</name>
</gene>
<dbReference type="Pfam" id="PF03572">
    <property type="entry name" value="Peptidase_S41"/>
    <property type="match status" value="1"/>
</dbReference>
<evidence type="ECO:0000256" key="1">
    <source>
        <dbReference type="ARBA" id="ARBA00009179"/>
    </source>
</evidence>
<accession>A0ABW7H0X4</accession>
<feature type="signal peptide" evidence="5">
    <location>
        <begin position="1"/>
        <end position="31"/>
    </location>
</feature>
<evidence type="ECO:0000259" key="6">
    <source>
        <dbReference type="PROSITE" id="PS50106"/>
    </source>
</evidence>
<keyword evidence="3" id="KW-0378">Hydrolase</keyword>
<feature type="domain" description="PDZ" evidence="6">
    <location>
        <begin position="91"/>
        <end position="171"/>
    </location>
</feature>
<dbReference type="Gene3D" id="3.30.750.44">
    <property type="match status" value="1"/>
</dbReference>
<sequence length="406" mass="42292">MPTPALHCGLRAGASTLAAAMLASIAPIALADPLPPQVTESLRAVASSYQAIQSDYVTPVDGTQLLSACMKGMFKSLDASSAHLDGPALAALTGPRPRDTAGIGVELTQRAGLPTVVSTSPGSPAETAGLRPRDFLLEIDGESLEEADPAQAIARLNGPAGSTVTVTLRRPGESAPRTLSLVRVVGRVPPIVRTRGPDDIGYLRLYSLLEATPGELRREFNALQQGGPLRGLVLDLRRSPGGLLNASIEIAAMFLPPDAVIARSEGRVAEATQTFTANRAEVQKLARTPRQPWPEALTSVPLVVLVDSGTASGAEILAAALRDNGRARLIGSKTFGRGSVQTVRMISPTSAIKLTTALYRTPAGEMLQGRGLAPDEAVPELELFSQAGSANDPALARARALLAARP</sequence>
<evidence type="ECO:0000256" key="5">
    <source>
        <dbReference type="SAM" id="SignalP"/>
    </source>
</evidence>
<organism evidence="7 8">
    <name type="scientific">Pelomonas baiyunensis</name>
    <dbReference type="NCBI Taxonomy" id="3299026"/>
    <lineage>
        <taxon>Bacteria</taxon>
        <taxon>Pseudomonadati</taxon>
        <taxon>Pseudomonadota</taxon>
        <taxon>Betaproteobacteria</taxon>
        <taxon>Burkholderiales</taxon>
        <taxon>Sphaerotilaceae</taxon>
        <taxon>Roseateles</taxon>
    </lineage>
</organism>
<comment type="caution">
    <text evidence="7">The sequence shown here is derived from an EMBL/GenBank/DDBJ whole genome shotgun (WGS) entry which is preliminary data.</text>
</comment>
<protein>
    <submittedName>
        <fullName evidence="7">S41 family peptidase</fullName>
    </submittedName>
</protein>
<dbReference type="Proteomes" id="UP001606303">
    <property type="component" value="Unassembled WGS sequence"/>
</dbReference>
<dbReference type="EMBL" id="JBIGIB010000004">
    <property type="protein sequence ID" value="MFG6467884.1"/>
    <property type="molecule type" value="Genomic_DNA"/>
</dbReference>
<proteinExistence type="inferred from homology"/>
<evidence type="ECO:0000313" key="7">
    <source>
        <dbReference type="EMBL" id="MFG6467884.1"/>
    </source>
</evidence>
<comment type="similarity">
    <text evidence="1">Belongs to the peptidase S41A family.</text>
</comment>
<dbReference type="PANTHER" id="PTHR32060:SF30">
    <property type="entry name" value="CARBOXY-TERMINAL PROCESSING PROTEASE CTPA"/>
    <property type="match status" value="1"/>
</dbReference>
<dbReference type="Pfam" id="PF17820">
    <property type="entry name" value="PDZ_6"/>
    <property type="match status" value="1"/>
</dbReference>
<keyword evidence="4" id="KW-0720">Serine protease</keyword>
<feature type="chain" id="PRO_5046088212" evidence="5">
    <location>
        <begin position="32"/>
        <end position="406"/>
    </location>
</feature>
<dbReference type="InterPro" id="IPR001478">
    <property type="entry name" value="PDZ"/>
</dbReference>
<dbReference type="PANTHER" id="PTHR32060">
    <property type="entry name" value="TAIL-SPECIFIC PROTEASE"/>
    <property type="match status" value="1"/>
</dbReference>
<dbReference type="CDD" id="cd07560">
    <property type="entry name" value="Peptidase_S41_CPP"/>
    <property type="match status" value="1"/>
</dbReference>
<keyword evidence="5" id="KW-0732">Signal</keyword>
<evidence type="ECO:0000313" key="8">
    <source>
        <dbReference type="Proteomes" id="UP001606303"/>
    </source>
</evidence>
<dbReference type="Gene3D" id="3.90.226.10">
    <property type="entry name" value="2-enoyl-CoA Hydratase, Chain A, domain 1"/>
    <property type="match status" value="1"/>
</dbReference>
<reference evidence="7 8" key="1">
    <citation type="submission" date="2024-08" db="EMBL/GenBank/DDBJ databases">
        <authorList>
            <person name="Lu H."/>
        </authorList>
    </citation>
    <scope>NUCLEOTIDE SEQUENCE [LARGE SCALE GENOMIC DNA]</scope>
    <source>
        <strain evidence="7 8">BYS87W</strain>
    </source>
</reference>
<dbReference type="SUPFAM" id="SSF50156">
    <property type="entry name" value="PDZ domain-like"/>
    <property type="match status" value="1"/>
</dbReference>
<dbReference type="SUPFAM" id="SSF52096">
    <property type="entry name" value="ClpP/crotonase"/>
    <property type="match status" value="1"/>
</dbReference>
<evidence type="ECO:0000256" key="2">
    <source>
        <dbReference type="ARBA" id="ARBA00022670"/>
    </source>
</evidence>
<dbReference type="InterPro" id="IPR036034">
    <property type="entry name" value="PDZ_sf"/>
</dbReference>
<evidence type="ECO:0000256" key="4">
    <source>
        <dbReference type="ARBA" id="ARBA00022825"/>
    </source>
</evidence>
<dbReference type="CDD" id="cd06782">
    <property type="entry name" value="cpPDZ_CPP-like"/>
    <property type="match status" value="1"/>
</dbReference>
<dbReference type="RefSeq" id="WP_394385758.1">
    <property type="nucleotide sequence ID" value="NZ_JBIGIB010000004.1"/>
</dbReference>
<dbReference type="InterPro" id="IPR041489">
    <property type="entry name" value="PDZ_6"/>
</dbReference>
<keyword evidence="8" id="KW-1185">Reference proteome</keyword>
<dbReference type="InterPro" id="IPR029045">
    <property type="entry name" value="ClpP/crotonase-like_dom_sf"/>
</dbReference>
<dbReference type="SMART" id="SM00245">
    <property type="entry name" value="TSPc"/>
    <property type="match status" value="1"/>
</dbReference>
<dbReference type="PROSITE" id="PS50106">
    <property type="entry name" value="PDZ"/>
    <property type="match status" value="1"/>
</dbReference>
<name>A0ABW7H0X4_9BURK</name>
<evidence type="ECO:0000256" key="3">
    <source>
        <dbReference type="ARBA" id="ARBA00022801"/>
    </source>
</evidence>
<keyword evidence="2" id="KW-0645">Protease</keyword>
<dbReference type="SMART" id="SM00228">
    <property type="entry name" value="PDZ"/>
    <property type="match status" value="1"/>
</dbReference>
<dbReference type="Gene3D" id="2.30.42.10">
    <property type="match status" value="1"/>
</dbReference>